<keyword evidence="2" id="KW-1185">Reference proteome</keyword>
<organism evidence="1 2">
    <name type="scientific">Actinomadura algeriensis</name>
    <dbReference type="NCBI Taxonomy" id="1679523"/>
    <lineage>
        <taxon>Bacteria</taxon>
        <taxon>Bacillati</taxon>
        <taxon>Actinomycetota</taxon>
        <taxon>Actinomycetes</taxon>
        <taxon>Streptosporangiales</taxon>
        <taxon>Thermomonosporaceae</taxon>
        <taxon>Actinomadura</taxon>
    </lineage>
</organism>
<reference evidence="1 2" key="1">
    <citation type="submission" date="2020-10" db="EMBL/GenBank/DDBJ databases">
        <title>Sequencing the genomes of 1000 actinobacteria strains.</title>
        <authorList>
            <person name="Klenk H.-P."/>
        </authorList>
    </citation>
    <scope>NUCLEOTIDE SEQUENCE [LARGE SCALE GENOMIC DNA]</scope>
    <source>
        <strain evidence="1 2">DSM 46744</strain>
    </source>
</reference>
<sequence length="280" mass="30619">MDRKELAEAAFRLVGATAVELTCDAPGHPDDHTCLSVPAGMSVDDLAETIGTQFAGPYTPAHGSPPMPGGGDWAGWTHAWLWDARTIALGRAPDGRTVLAVTARDVPDPGGLPADMPWPDRVVAITGGPVTPSPAPDWTAIESRLGTPLPGDYKRLVEVFGCDGLFDEFFRVFDPAELLSYWNLFAGHDEAAGGLPGWPRPGGLIPWADNEHHETFWWIAEGPDPDRWPVYAVAEDDEGTRFDCTATELLFRQMTDREFPLTTTAEELTGHWFAKFDRRP</sequence>
<name>A0ABR9JQI6_9ACTN</name>
<dbReference type="Proteomes" id="UP000627838">
    <property type="component" value="Unassembled WGS sequence"/>
</dbReference>
<dbReference type="EMBL" id="JADBDZ010000001">
    <property type="protein sequence ID" value="MBE1532839.1"/>
    <property type="molecule type" value="Genomic_DNA"/>
</dbReference>
<protein>
    <recommendedName>
        <fullName evidence="3">SMI1/KNR4 family protein</fullName>
    </recommendedName>
</protein>
<comment type="caution">
    <text evidence="1">The sequence shown here is derived from an EMBL/GenBank/DDBJ whole genome shotgun (WGS) entry which is preliminary data.</text>
</comment>
<gene>
    <name evidence="1" type="ORF">H4W34_002672</name>
</gene>
<evidence type="ECO:0000313" key="2">
    <source>
        <dbReference type="Proteomes" id="UP000627838"/>
    </source>
</evidence>
<dbReference type="RefSeq" id="WP_192759476.1">
    <property type="nucleotide sequence ID" value="NZ_JADBDZ010000001.1"/>
</dbReference>
<dbReference type="InterPro" id="IPR037883">
    <property type="entry name" value="Knr4/Smi1-like_sf"/>
</dbReference>
<accession>A0ABR9JQI6</accession>
<dbReference type="SUPFAM" id="SSF160631">
    <property type="entry name" value="SMI1/KNR4-like"/>
    <property type="match status" value="1"/>
</dbReference>
<evidence type="ECO:0000313" key="1">
    <source>
        <dbReference type="EMBL" id="MBE1532839.1"/>
    </source>
</evidence>
<proteinExistence type="predicted"/>
<evidence type="ECO:0008006" key="3">
    <source>
        <dbReference type="Google" id="ProtNLM"/>
    </source>
</evidence>